<reference evidence="3" key="1">
    <citation type="submission" date="2022-11" db="UniProtKB">
        <authorList>
            <consortium name="WormBaseParasite"/>
        </authorList>
    </citation>
    <scope>IDENTIFICATION</scope>
</reference>
<name>A0A914UM50_9BILA</name>
<accession>A0A914UM50</accession>
<dbReference type="Proteomes" id="UP000887566">
    <property type="component" value="Unplaced"/>
</dbReference>
<evidence type="ECO:0000313" key="3">
    <source>
        <dbReference type="WBParaSite" id="PSAMB.scaffold1099size35923.g10955.t1"/>
    </source>
</evidence>
<proteinExistence type="predicted"/>
<feature type="compositionally biased region" description="Basic residues" evidence="1">
    <location>
        <begin position="38"/>
        <end position="50"/>
    </location>
</feature>
<feature type="region of interest" description="Disordered" evidence="1">
    <location>
        <begin position="1"/>
        <end position="55"/>
    </location>
</feature>
<evidence type="ECO:0000313" key="2">
    <source>
        <dbReference type="Proteomes" id="UP000887566"/>
    </source>
</evidence>
<evidence type="ECO:0000256" key="1">
    <source>
        <dbReference type="SAM" id="MobiDB-lite"/>
    </source>
</evidence>
<feature type="compositionally biased region" description="Polar residues" evidence="1">
    <location>
        <begin position="16"/>
        <end position="27"/>
    </location>
</feature>
<dbReference type="WBParaSite" id="PSAMB.scaffold1099size35923.g10955.t1">
    <property type="protein sequence ID" value="PSAMB.scaffold1099size35923.g10955.t1"/>
    <property type="gene ID" value="PSAMB.scaffold1099size35923.g10955"/>
</dbReference>
<sequence length="147" mass="16133">MKSSKNDLTQDILAPTAQTYRSRTRANSADAVDVNRSPHGRNKRRRHGRLRGREPGLCAPVGARVLRHRAPDPLNSLIITAHIGNIGDVCRPTPVPFVSPVWRLLARAHIVASVAAPHRTAAAYRRNSVARPKRARALIISSNPLPN</sequence>
<organism evidence="2 3">
    <name type="scientific">Plectus sambesii</name>
    <dbReference type="NCBI Taxonomy" id="2011161"/>
    <lineage>
        <taxon>Eukaryota</taxon>
        <taxon>Metazoa</taxon>
        <taxon>Ecdysozoa</taxon>
        <taxon>Nematoda</taxon>
        <taxon>Chromadorea</taxon>
        <taxon>Plectida</taxon>
        <taxon>Plectina</taxon>
        <taxon>Plectoidea</taxon>
        <taxon>Plectidae</taxon>
        <taxon>Plectus</taxon>
    </lineage>
</organism>
<protein>
    <submittedName>
        <fullName evidence="3">Uncharacterized protein</fullName>
    </submittedName>
</protein>
<keyword evidence="2" id="KW-1185">Reference proteome</keyword>
<dbReference type="AlphaFoldDB" id="A0A914UM50"/>